<dbReference type="Proteomes" id="UP000275267">
    <property type="component" value="Unassembled WGS sequence"/>
</dbReference>
<reference evidence="2" key="1">
    <citation type="journal article" date="2019" name="Nat. Commun.">
        <title>The genome of broomcorn millet.</title>
        <authorList>
            <person name="Zou C."/>
            <person name="Miki D."/>
            <person name="Li D."/>
            <person name="Tang Q."/>
            <person name="Xiao L."/>
            <person name="Rajput S."/>
            <person name="Deng P."/>
            <person name="Jia W."/>
            <person name="Huang R."/>
            <person name="Zhang M."/>
            <person name="Sun Y."/>
            <person name="Hu J."/>
            <person name="Fu X."/>
            <person name="Schnable P.S."/>
            <person name="Li F."/>
            <person name="Zhang H."/>
            <person name="Feng B."/>
            <person name="Zhu X."/>
            <person name="Liu R."/>
            <person name="Schnable J.C."/>
            <person name="Zhu J.-K."/>
            <person name="Zhang H."/>
        </authorList>
    </citation>
    <scope>NUCLEOTIDE SEQUENCE [LARGE SCALE GENOMIC DNA]</scope>
</reference>
<dbReference type="PANTHER" id="PTHR33086">
    <property type="entry name" value="OS05G0468200 PROTEIN-RELATED"/>
    <property type="match status" value="1"/>
</dbReference>
<evidence type="ECO:0000313" key="1">
    <source>
        <dbReference type="EMBL" id="RLN21771.1"/>
    </source>
</evidence>
<name>A0A3L6SGN4_PANMI</name>
<gene>
    <name evidence="1" type="ORF">C2845_PM07G39750</name>
</gene>
<comment type="caution">
    <text evidence="1">The sequence shown here is derived from an EMBL/GenBank/DDBJ whole genome shotgun (WGS) entry which is preliminary data.</text>
</comment>
<dbReference type="EMBL" id="PQIB02000004">
    <property type="protein sequence ID" value="RLN21771.1"/>
    <property type="molecule type" value="Genomic_DNA"/>
</dbReference>
<accession>A0A3L6SGN4</accession>
<sequence length="363" mass="39832">MAAAAAPPQWVVLRRFPRADLAEDAGIFLALDAPPRITQLVGSPSLLARGSGVLAADPSGVLLLSESYVCAADPLAVDQPASSSYLLWDAVYKNSRRIPAQTGAAGLVVVPRDFGDCDIMLAELLLPSADSGCALRCFSVPTGPGEWTTTNFPELPPIKFPWSSAHVLAFKGKTLLDRPLAGPSGYARRKMDYEVPFSLIWNDPSYIAIGLPAERPMLAIVHPSNPHVVYFFLKQHLFGVDLKRRMVTESASTGSDEPSNSLLAWEVPSSHQDDKFKLSDHVSMCYFYEGDGTKQKKYAHMNFYSHTSSGKKLVFAELYIQGMEDDCDAADYDDWTVSLCKALPRNYQGITLFAELLYKSLLD</sequence>
<keyword evidence="2" id="KW-1185">Reference proteome</keyword>
<organism evidence="1 2">
    <name type="scientific">Panicum miliaceum</name>
    <name type="common">Proso millet</name>
    <name type="synonym">Broomcorn millet</name>
    <dbReference type="NCBI Taxonomy" id="4540"/>
    <lineage>
        <taxon>Eukaryota</taxon>
        <taxon>Viridiplantae</taxon>
        <taxon>Streptophyta</taxon>
        <taxon>Embryophyta</taxon>
        <taxon>Tracheophyta</taxon>
        <taxon>Spermatophyta</taxon>
        <taxon>Magnoliopsida</taxon>
        <taxon>Liliopsida</taxon>
        <taxon>Poales</taxon>
        <taxon>Poaceae</taxon>
        <taxon>PACMAD clade</taxon>
        <taxon>Panicoideae</taxon>
        <taxon>Panicodae</taxon>
        <taxon>Paniceae</taxon>
        <taxon>Panicinae</taxon>
        <taxon>Panicum</taxon>
        <taxon>Panicum sect. Panicum</taxon>
    </lineage>
</organism>
<dbReference type="OrthoDB" id="622835at2759"/>
<proteinExistence type="predicted"/>
<protein>
    <recommendedName>
        <fullName evidence="3">DUF1618 domain-containing protein</fullName>
    </recommendedName>
</protein>
<dbReference type="PANTHER" id="PTHR33086:SF59">
    <property type="entry name" value="EXPRESSED PROTEIN"/>
    <property type="match status" value="1"/>
</dbReference>
<dbReference type="AlphaFoldDB" id="A0A3L6SGN4"/>
<evidence type="ECO:0008006" key="3">
    <source>
        <dbReference type="Google" id="ProtNLM"/>
    </source>
</evidence>
<evidence type="ECO:0000313" key="2">
    <source>
        <dbReference type="Proteomes" id="UP000275267"/>
    </source>
</evidence>